<evidence type="ECO:0000313" key="2">
    <source>
        <dbReference type="EMBL" id="MBB3840782.1"/>
    </source>
</evidence>
<feature type="transmembrane region" description="Helical" evidence="1">
    <location>
        <begin position="92"/>
        <end position="111"/>
    </location>
</feature>
<comment type="caution">
    <text evidence="2">The sequence shown here is derived from an EMBL/GenBank/DDBJ whole genome shotgun (WGS) entry which is preliminary data.</text>
</comment>
<proteinExistence type="predicted"/>
<evidence type="ECO:0000256" key="1">
    <source>
        <dbReference type="SAM" id="Phobius"/>
    </source>
</evidence>
<keyword evidence="1" id="KW-1133">Transmembrane helix</keyword>
<sequence>MEIKHLSTQIEIGNTPKLEATYNQFDTLLIELRKKEIPSQLIDCINAHVVEINSFAGSGTDFGKFIKMKQSTIVNLLAKEVKIVPKNYYQTIWMSMGMAAIGLPIGVAIGAATKNMGLLGVGLPIGLGLGVVVGRKMDEKAAKENRQLNIVLTKNF</sequence>
<accession>A0A7W6ESQ8</accession>
<keyword evidence="1" id="KW-0472">Membrane</keyword>
<dbReference type="AlphaFoldDB" id="A0A7W6ESQ8"/>
<dbReference type="EMBL" id="JACIBY010000012">
    <property type="protein sequence ID" value="MBB3840782.1"/>
    <property type="molecule type" value="Genomic_DNA"/>
</dbReference>
<reference evidence="2 3" key="1">
    <citation type="submission" date="2020-08" db="EMBL/GenBank/DDBJ databases">
        <title>Genomic Encyclopedia of Type Strains, Phase IV (KMG-IV): sequencing the most valuable type-strain genomes for metagenomic binning, comparative biology and taxonomic classification.</title>
        <authorList>
            <person name="Goeker M."/>
        </authorList>
    </citation>
    <scope>NUCLEOTIDE SEQUENCE [LARGE SCALE GENOMIC DNA]</scope>
    <source>
        <strain evidence="2 3">DSM 17976</strain>
    </source>
</reference>
<dbReference type="RefSeq" id="WP_183977973.1">
    <property type="nucleotide sequence ID" value="NZ_JACIBY010000012.1"/>
</dbReference>
<evidence type="ECO:0008006" key="4">
    <source>
        <dbReference type="Google" id="ProtNLM"/>
    </source>
</evidence>
<protein>
    <recommendedName>
        <fullName evidence="4">Glycine zipper family protein</fullName>
    </recommendedName>
</protein>
<keyword evidence="1" id="KW-0812">Transmembrane</keyword>
<keyword evidence="3" id="KW-1185">Reference proteome</keyword>
<name>A0A7W6ESQ8_9BACT</name>
<organism evidence="2 3">
    <name type="scientific">Runella defluvii</name>
    <dbReference type="NCBI Taxonomy" id="370973"/>
    <lineage>
        <taxon>Bacteria</taxon>
        <taxon>Pseudomonadati</taxon>
        <taxon>Bacteroidota</taxon>
        <taxon>Cytophagia</taxon>
        <taxon>Cytophagales</taxon>
        <taxon>Spirosomataceae</taxon>
        <taxon>Runella</taxon>
    </lineage>
</organism>
<gene>
    <name evidence="2" type="ORF">FHS57_004802</name>
</gene>
<evidence type="ECO:0000313" key="3">
    <source>
        <dbReference type="Proteomes" id="UP000541352"/>
    </source>
</evidence>
<feature type="transmembrane region" description="Helical" evidence="1">
    <location>
        <begin position="117"/>
        <end position="134"/>
    </location>
</feature>
<dbReference type="Proteomes" id="UP000541352">
    <property type="component" value="Unassembled WGS sequence"/>
</dbReference>